<feature type="compositionally biased region" description="Basic residues" evidence="1">
    <location>
        <begin position="52"/>
        <end position="63"/>
    </location>
</feature>
<organism evidence="2 3">
    <name type="scientific">Daphnia magna</name>
    <dbReference type="NCBI Taxonomy" id="35525"/>
    <lineage>
        <taxon>Eukaryota</taxon>
        <taxon>Metazoa</taxon>
        <taxon>Ecdysozoa</taxon>
        <taxon>Arthropoda</taxon>
        <taxon>Crustacea</taxon>
        <taxon>Branchiopoda</taxon>
        <taxon>Diplostraca</taxon>
        <taxon>Cladocera</taxon>
        <taxon>Anomopoda</taxon>
        <taxon>Daphniidae</taxon>
        <taxon>Daphnia</taxon>
    </lineage>
</organism>
<name>A0ABR0AVK2_9CRUS</name>
<dbReference type="Proteomes" id="UP001234178">
    <property type="component" value="Unassembled WGS sequence"/>
</dbReference>
<gene>
    <name evidence="2" type="ORF">OUZ56_022079</name>
</gene>
<feature type="region of interest" description="Disordered" evidence="1">
    <location>
        <begin position="43"/>
        <end position="63"/>
    </location>
</feature>
<protein>
    <submittedName>
        <fullName evidence="2">Uncharacterized protein</fullName>
    </submittedName>
</protein>
<evidence type="ECO:0000313" key="2">
    <source>
        <dbReference type="EMBL" id="KAK4029069.1"/>
    </source>
</evidence>
<reference evidence="2 3" key="1">
    <citation type="journal article" date="2023" name="Nucleic Acids Res.">
        <title>The hologenome of Daphnia magna reveals possible DNA methylation and microbiome-mediated evolution of the host genome.</title>
        <authorList>
            <person name="Chaturvedi A."/>
            <person name="Li X."/>
            <person name="Dhandapani V."/>
            <person name="Marshall H."/>
            <person name="Kissane S."/>
            <person name="Cuenca-Cambronero M."/>
            <person name="Asole G."/>
            <person name="Calvet F."/>
            <person name="Ruiz-Romero M."/>
            <person name="Marangio P."/>
            <person name="Guigo R."/>
            <person name="Rago D."/>
            <person name="Mirbahai L."/>
            <person name="Eastwood N."/>
            <person name="Colbourne J.K."/>
            <person name="Zhou J."/>
            <person name="Mallon E."/>
            <person name="Orsini L."/>
        </authorList>
    </citation>
    <scope>NUCLEOTIDE SEQUENCE [LARGE SCALE GENOMIC DNA]</scope>
    <source>
        <strain evidence="2">LRV0_1</strain>
    </source>
</reference>
<sequence length="63" mass="7521">MPPAGIVFTLLPRVLKQWQRLYNNKFLTYKTELEAHLNHSIMHSHTNEKNKNNKKSKIKTFLE</sequence>
<comment type="caution">
    <text evidence="2">The sequence shown here is derived from an EMBL/GenBank/DDBJ whole genome shotgun (WGS) entry which is preliminary data.</text>
</comment>
<accession>A0ABR0AVK2</accession>
<evidence type="ECO:0000313" key="3">
    <source>
        <dbReference type="Proteomes" id="UP001234178"/>
    </source>
</evidence>
<evidence type="ECO:0000256" key="1">
    <source>
        <dbReference type="SAM" id="MobiDB-lite"/>
    </source>
</evidence>
<proteinExistence type="predicted"/>
<keyword evidence="3" id="KW-1185">Reference proteome</keyword>
<dbReference type="EMBL" id="JAOYFB010000039">
    <property type="protein sequence ID" value="KAK4029069.1"/>
    <property type="molecule type" value="Genomic_DNA"/>
</dbReference>